<dbReference type="GO" id="GO:0046872">
    <property type="term" value="F:metal ion binding"/>
    <property type="evidence" value="ECO:0007669"/>
    <property type="project" value="UniProtKB-KW"/>
</dbReference>
<comment type="catalytic activity">
    <reaction evidence="1 8">
        <text>a myo-inositol phosphate + H2O = myo-inositol + phosphate</text>
        <dbReference type="Rhea" id="RHEA:24056"/>
        <dbReference type="ChEBI" id="CHEBI:15377"/>
        <dbReference type="ChEBI" id="CHEBI:17268"/>
        <dbReference type="ChEBI" id="CHEBI:43474"/>
        <dbReference type="ChEBI" id="CHEBI:84139"/>
        <dbReference type="EC" id="3.1.3.25"/>
    </reaction>
</comment>
<dbReference type="GO" id="GO:0008934">
    <property type="term" value="F:inositol monophosphate 1-phosphatase activity"/>
    <property type="evidence" value="ECO:0007669"/>
    <property type="project" value="InterPro"/>
</dbReference>
<evidence type="ECO:0000256" key="1">
    <source>
        <dbReference type="ARBA" id="ARBA00001033"/>
    </source>
</evidence>
<keyword evidence="6 7" id="KW-0460">Magnesium</keyword>
<dbReference type="InterPro" id="IPR022337">
    <property type="entry name" value="Inositol_monophosphatase_SuhB"/>
</dbReference>
<dbReference type="Gene3D" id="3.30.540.10">
    <property type="entry name" value="Fructose-1,6-Bisphosphatase, subunit A, domain 1"/>
    <property type="match status" value="1"/>
</dbReference>
<accession>A0A8K1FRX7</accession>
<reference evidence="9" key="1">
    <citation type="submission" date="2019-03" db="EMBL/GenBank/DDBJ databases">
        <title>Long read genome sequence of the mycoparasitic Pythium oligandrum ATCC 38472 isolated from sugarbeet rhizosphere.</title>
        <authorList>
            <person name="Gaulin E."/>
        </authorList>
    </citation>
    <scope>NUCLEOTIDE SEQUENCE</scope>
    <source>
        <strain evidence="9">ATCC 38472_TT</strain>
    </source>
</reference>
<proteinExistence type="inferred from homology"/>
<comment type="similarity">
    <text evidence="3 8">Belongs to the inositol monophosphatase superfamily.</text>
</comment>
<dbReference type="SUPFAM" id="SSF56655">
    <property type="entry name" value="Carbohydrate phosphatase"/>
    <property type="match status" value="1"/>
</dbReference>
<dbReference type="GO" id="GO:0007165">
    <property type="term" value="P:signal transduction"/>
    <property type="evidence" value="ECO:0007669"/>
    <property type="project" value="TreeGrafter"/>
</dbReference>
<gene>
    <name evidence="9" type="ORF">Poli38472_001608</name>
</gene>
<dbReference type="PROSITE" id="PS00630">
    <property type="entry name" value="IMP_2"/>
    <property type="match status" value="1"/>
</dbReference>
<dbReference type="OrthoDB" id="10254945at2759"/>
<feature type="binding site" evidence="7">
    <location>
        <position position="82"/>
    </location>
    <ligand>
        <name>Mg(2+)</name>
        <dbReference type="ChEBI" id="CHEBI:18420"/>
        <label>1</label>
        <note>catalytic</note>
    </ligand>
</feature>
<feature type="binding site" evidence="7">
    <location>
        <position position="236"/>
    </location>
    <ligand>
        <name>Mg(2+)</name>
        <dbReference type="ChEBI" id="CHEBI:18420"/>
        <label>1</label>
        <note>catalytic</note>
    </ligand>
</feature>
<dbReference type="PROSITE" id="PS00629">
    <property type="entry name" value="IMP_1"/>
    <property type="match status" value="1"/>
</dbReference>
<feature type="binding site" evidence="7">
    <location>
        <position position="111"/>
    </location>
    <ligand>
        <name>Mg(2+)</name>
        <dbReference type="ChEBI" id="CHEBI:18420"/>
        <label>1</label>
        <note>catalytic</note>
    </ligand>
</feature>
<evidence type="ECO:0000256" key="3">
    <source>
        <dbReference type="ARBA" id="ARBA00009759"/>
    </source>
</evidence>
<dbReference type="CDD" id="cd01639">
    <property type="entry name" value="IMPase"/>
    <property type="match status" value="1"/>
</dbReference>
<dbReference type="PRINTS" id="PR01959">
    <property type="entry name" value="SBIMPHPHTASE"/>
</dbReference>
<keyword evidence="5 8" id="KW-0378">Hydrolase</keyword>
<dbReference type="EMBL" id="SPLM01000001">
    <property type="protein sequence ID" value="TMW69452.1"/>
    <property type="molecule type" value="Genomic_DNA"/>
</dbReference>
<dbReference type="EC" id="3.1.3.25" evidence="8"/>
<evidence type="ECO:0000313" key="10">
    <source>
        <dbReference type="Proteomes" id="UP000794436"/>
    </source>
</evidence>
<dbReference type="UniPathway" id="UPA00823">
    <property type="reaction ID" value="UER00788"/>
</dbReference>
<comment type="pathway">
    <text evidence="8">Polyol metabolism; myo-inositol biosynthesis; myo-inositol from D-glucose 6-phosphate: step 2/2.</text>
</comment>
<dbReference type="InterPro" id="IPR000760">
    <property type="entry name" value="Inositol_monophosphatase-like"/>
</dbReference>
<evidence type="ECO:0000256" key="7">
    <source>
        <dbReference type="PIRSR" id="PIRSR600760-2"/>
    </source>
</evidence>
<keyword evidence="10" id="KW-1185">Reference proteome</keyword>
<evidence type="ECO:0000256" key="4">
    <source>
        <dbReference type="ARBA" id="ARBA00022723"/>
    </source>
</evidence>
<evidence type="ECO:0000256" key="2">
    <source>
        <dbReference type="ARBA" id="ARBA00001946"/>
    </source>
</evidence>
<feature type="binding site" evidence="7">
    <location>
        <position position="112"/>
    </location>
    <ligand>
        <name>Mg(2+)</name>
        <dbReference type="ChEBI" id="CHEBI:18420"/>
        <label>1</label>
        <note>catalytic</note>
    </ligand>
</feature>
<name>A0A8K1FRX7_PYTOL</name>
<evidence type="ECO:0000256" key="6">
    <source>
        <dbReference type="ARBA" id="ARBA00022842"/>
    </source>
</evidence>
<keyword evidence="4 7" id="KW-0479">Metal-binding</keyword>
<comment type="caution">
    <text evidence="9">The sequence shown here is derived from an EMBL/GenBank/DDBJ whole genome shotgun (WGS) entry which is preliminary data.</text>
</comment>
<evidence type="ECO:0000256" key="5">
    <source>
        <dbReference type="ARBA" id="ARBA00022801"/>
    </source>
</evidence>
<dbReference type="PRINTS" id="PR00377">
    <property type="entry name" value="IMPHPHTASES"/>
</dbReference>
<dbReference type="InterPro" id="IPR020583">
    <property type="entry name" value="Inositol_monoP_metal-BS"/>
</dbReference>
<dbReference type="InterPro" id="IPR033942">
    <property type="entry name" value="IMPase"/>
</dbReference>
<dbReference type="FunFam" id="3.30.540.10:FF:000013">
    <property type="entry name" value="Inositol-1-monophosphatase"/>
    <property type="match status" value="1"/>
</dbReference>
<dbReference type="Proteomes" id="UP000794436">
    <property type="component" value="Unassembled WGS sequence"/>
</dbReference>
<feature type="binding site" evidence="7">
    <location>
        <position position="109"/>
    </location>
    <ligand>
        <name>Mg(2+)</name>
        <dbReference type="ChEBI" id="CHEBI:18420"/>
        <label>1</label>
        <note>catalytic</note>
    </ligand>
</feature>
<dbReference type="PANTHER" id="PTHR20854">
    <property type="entry name" value="INOSITOL MONOPHOSPHATASE"/>
    <property type="match status" value="1"/>
</dbReference>
<organism evidence="9 10">
    <name type="scientific">Pythium oligandrum</name>
    <name type="common">Mycoparasitic fungus</name>
    <dbReference type="NCBI Taxonomy" id="41045"/>
    <lineage>
        <taxon>Eukaryota</taxon>
        <taxon>Sar</taxon>
        <taxon>Stramenopiles</taxon>
        <taxon>Oomycota</taxon>
        <taxon>Peronosporomycetes</taxon>
        <taxon>Pythiales</taxon>
        <taxon>Pythiaceae</taxon>
        <taxon>Pythium</taxon>
    </lineage>
</organism>
<sequence>MATTDSPTKRQRVEDPVDAIYEVAIKAARAAGAHMKANMHSASVEKTKSNKDDLVTVVDKQCQDLIFKTIQEAFPTHEFLGEEDVAPGSDASARALQEMVSKEWLWIVDPIDGTTNFVHHRPSSVVSVACAHRGDVVVGVIFDPYRDELFSAQKGKGTKCNDTPVSVSSEASFSEALIAFGIGTKDGVRLPMLDCARELSAKCRGLRLQGASALELAWTCCGRQTGFYELDLNSWDVAAGTLLVKEAGGRVTDSEGNAFTLSTRHVVASNGNGDVHDTLLELIAKADATQVRTF</sequence>
<dbReference type="AlphaFoldDB" id="A0A8K1FRX7"/>
<comment type="cofactor">
    <cofactor evidence="2 7 8">
        <name>Mg(2+)</name>
        <dbReference type="ChEBI" id="CHEBI:18420"/>
    </cofactor>
</comment>
<evidence type="ECO:0000256" key="8">
    <source>
        <dbReference type="RuleBase" id="RU364068"/>
    </source>
</evidence>
<dbReference type="PANTHER" id="PTHR20854:SF4">
    <property type="entry name" value="INOSITOL-1-MONOPHOSPHATASE-RELATED"/>
    <property type="match status" value="1"/>
</dbReference>
<dbReference type="GO" id="GO:0046854">
    <property type="term" value="P:phosphatidylinositol phosphate biosynthetic process"/>
    <property type="evidence" value="ECO:0007669"/>
    <property type="project" value="InterPro"/>
</dbReference>
<protein>
    <recommendedName>
        <fullName evidence="8">Inositol-1-monophosphatase</fullName>
        <ecNumber evidence="8">3.1.3.25</ecNumber>
    </recommendedName>
</protein>
<dbReference type="Pfam" id="PF00459">
    <property type="entry name" value="Inositol_P"/>
    <property type="match status" value="1"/>
</dbReference>
<dbReference type="InterPro" id="IPR020550">
    <property type="entry name" value="Inositol_monophosphatase_CS"/>
</dbReference>
<dbReference type="Gene3D" id="3.40.190.80">
    <property type="match status" value="1"/>
</dbReference>
<evidence type="ECO:0000313" key="9">
    <source>
        <dbReference type="EMBL" id="TMW69452.1"/>
    </source>
</evidence>
<dbReference type="GO" id="GO:0006021">
    <property type="term" value="P:inositol biosynthetic process"/>
    <property type="evidence" value="ECO:0007669"/>
    <property type="project" value="UniProtKB-UniPathway"/>
</dbReference>